<keyword evidence="1" id="KW-0614">Plasmid</keyword>
<gene>
    <name evidence="1" type="ORF">Cspa_135p00140</name>
</gene>
<dbReference type="EMBL" id="CP004122">
    <property type="protein sequence ID" value="AGF59574.1"/>
    <property type="molecule type" value="Genomic_DNA"/>
</dbReference>
<sequence length="71" mass="8088">MAVKARSRKKQNILNLINDSKKIACRHCVLCGNCNTQQQKEKSEEMGITTYCSLTPNKEMSKKGKSKKKKQ</sequence>
<organism evidence="1 2">
    <name type="scientific">Clostridium saccharoperbutylacetonicum N1-4(HMT)</name>
    <dbReference type="NCBI Taxonomy" id="931276"/>
    <lineage>
        <taxon>Bacteria</taxon>
        <taxon>Bacillati</taxon>
        <taxon>Bacillota</taxon>
        <taxon>Clostridia</taxon>
        <taxon>Eubacteriales</taxon>
        <taxon>Clostridiaceae</taxon>
        <taxon>Clostridium</taxon>
    </lineage>
</organism>
<reference evidence="1 2" key="1">
    <citation type="submission" date="2013-02" db="EMBL/GenBank/DDBJ databases">
        <title>Genome sequence of Clostridium saccharoperbutylacetonicum N1-4(HMT).</title>
        <authorList>
            <person name="Poehlein A."/>
            <person name="Daniel R."/>
        </authorList>
    </citation>
    <scope>NUCLEOTIDE SEQUENCE [LARGE SCALE GENOMIC DNA]</scope>
    <source>
        <strain evidence="2">N1-4(HMT)</strain>
        <plasmid evidence="2">Plasmid Csp_135p</plasmid>
    </source>
</reference>
<evidence type="ECO:0000313" key="2">
    <source>
        <dbReference type="Proteomes" id="UP000011728"/>
    </source>
</evidence>
<dbReference type="RefSeq" id="WP_015395881.1">
    <property type="nucleotide sequence ID" value="NC_020292.1"/>
</dbReference>
<geneLocation type="plasmid" evidence="1 2">
    <name>Csp_135p</name>
</geneLocation>
<dbReference type="OrthoDB" id="9972488at2"/>
<protein>
    <submittedName>
        <fullName evidence="1">Uncharacterized protein</fullName>
    </submittedName>
</protein>
<evidence type="ECO:0000313" key="1">
    <source>
        <dbReference type="EMBL" id="AGF59574.1"/>
    </source>
</evidence>
<dbReference type="PATRIC" id="fig|931276.5.peg.5899"/>
<proteinExistence type="predicted"/>
<dbReference type="AlphaFoldDB" id="M1MNX9"/>
<accession>M1MNX9</accession>
<name>M1MNX9_9CLOT</name>
<keyword evidence="2" id="KW-1185">Reference proteome</keyword>
<dbReference type="KEGG" id="csr:Cspa_135p00140"/>
<dbReference type="Proteomes" id="UP000011728">
    <property type="component" value="Plasmid Csp_135p"/>
</dbReference>
<dbReference type="HOGENOM" id="CLU_2732947_0_0_9"/>